<name>A0A4Y5JTZ5_9CAUD</name>
<reference evidence="2" key="1">
    <citation type="journal article" date="2020" name="bioRxiv">
        <title>Integrative omics analysis of Pseudomonas aeruginosa virus PA5oct highlights the molecular complexity of jumbo phages.</title>
        <authorList>
            <person name="Lood C."/>
            <person name="Danis-Wlodarczyk K."/>
            <person name="Blasdel B.G."/>
            <person name="Jang H.B."/>
            <person name="Vandenheuvel D."/>
            <person name="Briers Y."/>
            <person name="Noben J.-P."/>
            <person name="van Noort V."/>
            <person name="Drulis-Kawa Z."/>
            <person name="Lavigne R."/>
        </authorList>
    </citation>
    <scope>NUCLEOTIDE SEQUENCE [LARGE SCALE GENOMIC DNA]</scope>
</reference>
<keyword evidence="2" id="KW-1185">Reference proteome</keyword>
<protein>
    <submittedName>
        <fullName evidence="1">Uncharacterized protein</fullName>
    </submittedName>
</protein>
<evidence type="ECO:0000313" key="1">
    <source>
        <dbReference type="EMBL" id="QCG75895.1"/>
    </source>
</evidence>
<proteinExistence type="predicted"/>
<sequence>MFISFILNIQRYTSIIEIVSYSNIRFCSFRQYPFYNVINVIYEIIPPQQMLIRLQSNLHIICFDSVYDSIVFCDKDGDEIHCCLW</sequence>
<accession>A0A4Y5JTZ5</accession>
<evidence type="ECO:0000313" key="2">
    <source>
        <dbReference type="Proteomes" id="UP000316733"/>
    </source>
</evidence>
<organism evidence="1 2">
    <name type="scientific">Pseudomonas phage vB_PaeM_PA5oct</name>
    <dbReference type="NCBI Taxonomy" id="2163605"/>
    <lineage>
        <taxon>Viruses</taxon>
        <taxon>Duplodnaviria</taxon>
        <taxon>Heunggongvirae</taxon>
        <taxon>Uroviricota</taxon>
        <taxon>Caudoviricetes</taxon>
        <taxon>Arenbergviridae</taxon>
        <taxon>Wroclawvirus</taxon>
        <taxon>Wroclawvirus PA5oct</taxon>
    </lineage>
</organism>
<dbReference type="EMBL" id="MK797984">
    <property type="protein sequence ID" value="QCG75895.1"/>
    <property type="molecule type" value="Genomic_DNA"/>
</dbReference>
<dbReference type="Proteomes" id="UP000316733">
    <property type="component" value="Segment"/>
</dbReference>
<gene>
    <name evidence="1" type="ORF">EST35_0011</name>
</gene>